<dbReference type="Proteomes" id="UP001162131">
    <property type="component" value="Unassembled WGS sequence"/>
</dbReference>
<dbReference type="EMBL" id="CAJZBQ010000024">
    <property type="protein sequence ID" value="CAG9319997.1"/>
    <property type="molecule type" value="Genomic_DNA"/>
</dbReference>
<name>A0AAU9J6S7_9CILI</name>
<organism evidence="2 3">
    <name type="scientific">Blepharisma stoltei</name>
    <dbReference type="NCBI Taxonomy" id="1481888"/>
    <lineage>
        <taxon>Eukaryota</taxon>
        <taxon>Sar</taxon>
        <taxon>Alveolata</taxon>
        <taxon>Ciliophora</taxon>
        <taxon>Postciliodesmatophora</taxon>
        <taxon>Heterotrichea</taxon>
        <taxon>Heterotrichida</taxon>
        <taxon>Blepharismidae</taxon>
        <taxon>Blepharisma</taxon>
    </lineage>
</organism>
<gene>
    <name evidence="2" type="ORF">BSTOLATCC_MIC25238</name>
</gene>
<dbReference type="AlphaFoldDB" id="A0AAU9J6S7"/>
<protein>
    <submittedName>
        <fullName evidence="2">Uncharacterized protein</fullName>
    </submittedName>
</protein>
<proteinExistence type="predicted"/>
<accession>A0AAU9J6S7</accession>
<evidence type="ECO:0000313" key="2">
    <source>
        <dbReference type="EMBL" id="CAG9319997.1"/>
    </source>
</evidence>
<sequence length="120" mass="13956">MEETKDMNSIKQNAAEVEENIKELQANLRDYKHFVEITRAELVSMETNITLLTDDTPKSIFPQIDELFTDLKHEIQNQKDLNDYVQKQITGLKKEKSVLLQNVIASNTRCQILDENVGYR</sequence>
<reference evidence="2" key="1">
    <citation type="submission" date="2021-09" db="EMBL/GenBank/DDBJ databases">
        <authorList>
            <consortium name="AG Swart"/>
            <person name="Singh M."/>
            <person name="Singh A."/>
            <person name="Seah K."/>
            <person name="Emmerich C."/>
        </authorList>
    </citation>
    <scope>NUCLEOTIDE SEQUENCE</scope>
    <source>
        <strain evidence="2">ATCC30299</strain>
    </source>
</reference>
<evidence type="ECO:0000313" key="3">
    <source>
        <dbReference type="Proteomes" id="UP001162131"/>
    </source>
</evidence>
<keyword evidence="3" id="KW-1185">Reference proteome</keyword>
<comment type="caution">
    <text evidence="2">The sequence shown here is derived from an EMBL/GenBank/DDBJ whole genome shotgun (WGS) entry which is preliminary data.</text>
</comment>
<keyword evidence="1" id="KW-0175">Coiled coil</keyword>
<evidence type="ECO:0000256" key="1">
    <source>
        <dbReference type="SAM" id="Coils"/>
    </source>
</evidence>
<feature type="coiled-coil region" evidence="1">
    <location>
        <begin position="7"/>
        <end position="34"/>
    </location>
</feature>